<accession>A0A6J5L9A1</accession>
<gene>
    <name evidence="1" type="ORF">UFOVP120_15</name>
</gene>
<proteinExistence type="predicted"/>
<name>A0A6J5L9A1_9CAUD</name>
<organism evidence="1">
    <name type="scientific">uncultured Caudovirales phage</name>
    <dbReference type="NCBI Taxonomy" id="2100421"/>
    <lineage>
        <taxon>Viruses</taxon>
        <taxon>Duplodnaviria</taxon>
        <taxon>Heunggongvirae</taxon>
        <taxon>Uroviricota</taxon>
        <taxon>Caudoviricetes</taxon>
        <taxon>Peduoviridae</taxon>
        <taxon>Maltschvirus</taxon>
        <taxon>Maltschvirus maltsch</taxon>
    </lineage>
</organism>
<reference evidence="1" key="1">
    <citation type="submission" date="2020-04" db="EMBL/GenBank/DDBJ databases">
        <authorList>
            <person name="Chiriac C."/>
            <person name="Salcher M."/>
            <person name="Ghai R."/>
            <person name="Kavagutti S V."/>
        </authorList>
    </citation>
    <scope>NUCLEOTIDE SEQUENCE</scope>
</reference>
<sequence>MLTFNTLFERELKKLIIAAIEDRKENLSTGLATIDFPTYKHQVGIITGLRLALEACDEATTICSRETRE</sequence>
<dbReference type="EMBL" id="LR796242">
    <property type="protein sequence ID" value="CAB4130585.1"/>
    <property type="molecule type" value="Genomic_DNA"/>
</dbReference>
<evidence type="ECO:0000313" key="1">
    <source>
        <dbReference type="EMBL" id="CAB4130585.1"/>
    </source>
</evidence>
<protein>
    <submittedName>
        <fullName evidence="1">Uncharacterized protein</fullName>
    </submittedName>
</protein>